<comment type="similarity">
    <text evidence="2">Belongs to the glycosyl hydrolase 29 family.</text>
</comment>
<name>A0A1I0CS22_9FIRM</name>
<dbReference type="SMART" id="SM00812">
    <property type="entry name" value="Alpha_L_fucos"/>
    <property type="match status" value="1"/>
</dbReference>
<evidence type="ECO:0000313" key="9">
    <source>
        <dbReference type="EMBL" id="SET22448.1"/>
    </source>
</evidence>
<dbReference type="GO" id="GO:0004560">
    <property type="term" value="F:alpha-L-fucosidase activity"/>
    <property type="evidence" value="ECO:0007669"/>
    <property type="project" value="InterPro"/>
</dbReference>
<sequence length="488" mass="57352">MKERLEQIEHVIEKGPYKPTWASLTRWKAPEWFCEKKFGIFIHWGVYSVPAYDNEWYSRNMYIEGMKPYEYHIHTYGPHKEFGYKDFIPMFKAEKFHPEEWAALFKEAGAQYVFPVAEHHDGFQMYKSDISRWNAYEMGPRRDILGELKEAFEKEGLVFCTSSHRAEHWFFMSHGKKFDSDIKEPLKRGDFYWPAMPEGELHDKQSKPYPSEEYLKDWLIRTCEIIDQYQPRILYFDWWIQHEAFKPYLLKLAAYYYNKGEEWGCSVAICYKHDAMMFGSAIVEVERGSFADAKPYVWQTDTAVARNSWCYTDSLDYKSSREIIWQLIDVVSKNGNLLLNIGPKADGTIPEGDRKILKEIGAWLKINGEAIYHSKVWRKSEEGPSKTREGQFMDGKPPVYTAQDFRFTVANGCIYAFAMKFPEDGKLKIQSLGKSDNQDIPEFFGLIKDISILGYEEKPQYEVTREGLHVQTKNVQSEYPVVLKIEVI</sequence>
<dbReference type="InterPro" id="IPR016286">
    <property type="entry name" value="FUC_metazoa-typ"/>
</dbReference>
<keyword evidence="10" id="KW-1185">Reference proteome</keyword>
<dbReference type="InterPro" id="IPR013780">
    <property type="entry name" value="Glyco_hydro_b"/>
</dbReference>
<dbReference type="EMBL" id="FOHN01000011">
    <property type="protein sequence ID" value="SET22448.1"/>
    <property type="molecule type" value="Genomic_DNA"/>
</dbReference>
<evidence type="ECO:0000256" key="5">
    <source>
        <dbReference type="ARBA" id="ARBA00022801"/>
    </source>
</evidence>
<dbReference type="OrthoDB" id="107551at2"/>
<dbReference type="GO" id="GO:0005764">
    <property type="term" value="C:lysosome"/>
    <property type="evidence" value="ECO:0007669"/>
    <property type="project" value="TreeGrafter"/>
</dbReference>
<dbReference type="PANTHER" id="PTHR10030:SF37">
    <property type="entry name" value="ALPHA-L-FUCOSIDASE-RELATED"/>
    <property type="match status" value="1"/>
</dbReference>
<dbReference type="Gene3D" id="2.60.40.1180">
    <property type="entry name" value="Golgi alpha-mannosidase II"/>
    <property type="match status" value="1"/>
</dbReference>
<keyword evidence="6" id="KW-0326">Glycosidase</keyword>
<dbReference type="Pfam" id="PF01120">
    <property type="entry name" value="Alpha_L_fucos"/>
    <property type="match status" value="1"/>
</dbReference>
<accession>A0A1I0CS22</accession>
<keyword evidence="5" id="KW-0378">Hydrolase</keyword>
<gene>
    <name evidence="9" type="ORF">SAMN04487772_11133</name>
</gene>
<organism evidence="9 10">
    <name type="scientific">[Clostridium] polysaccharolyticum</name>
    <dbReference type="NCBI Taxonomy" id="29364"/>
    <lineage>
        <taxon>Bacteria</taxon>
        <taxon>Bacillati</taxon>
        <taxon>Bacillota</taxon>
        <taxon>Clostridia</taxon>
        <taxon>Lachnospirales</taxon>
        <taxon>Lachnospiraceae</taxon>
    </lineage>
</organism>
<evidence type="ECO:0000313" key="10">
    <source>
        <dbReference type="Proteomes" id="UP000199800"/>
    </source>
</evidence>
<dbReference type="Pfam" id="PF16757">
    <property type="entry name" value="Fucosidase_C"/>
    <property type="match status" value="1"/>
</dbReference>
<dbReference type="InterPro" id="IPR000933">
    <property type="entry name" value="Glyco_hydro_29"/>
</dbReference>
<dbReference type="AlphaFoldDB" id="A0A1I0CS22"/>
<dbReference type="GO" id="GO:0016139">
    <property type="term" value="P:glycoside catabolic process"/>
    <property type="evidence" value="ECO:0007669"/>
    <property type="project" value="TreeGrafter"/>
</dbReference>
<protein>
    <recommendedName>
        <fullName evidence="3">alpha-L-fucosidase</fullName>
        <ecNumber evidence="3">3.2.1.51</ecNumber>
    </recommendedName>
</protein>
<keyword evidence="4" id="KW-0732">Signal</keyword>
<evidence type="ECO:0000256" key="3">
    <source>
        <dbReference type="ARBA" id="ARBA00012662"/>
    </source>
</evidence>
<dbReference type="GO" id="GO:0006004">
    <property type="term" value="P:fucose metabolic process"/>
    <property type="evidence" value="ECO:0007669"/>
    <property type="project" value="InterPro"/>
</dbReference>
<evidence type="ECO:0000256" key="4">
    <source>
        <dbReference type="ARBA" id="ARBA00022729"/>
    </source>
</evidence>
<dbReference type="STRING" id="29364.SAMN04487772_11133"/>
<dbReference type="InterPro" id="IPR057739">
    <property type="entry name" value="Glyco_hydro_29_N"/>
</dbReference>
<feature type="domain" description="Glycoside hydrolase family 29 N-terminal" evidence="7">
    <location>
        <begin position="10"/>
        <end position="369"/>
    </location>
</feature>
<dbReference type="SUPFAM" id="SSF51445">
    <property type="entry name" value="(Trans)glycosidases"/>
    <property type="match status" value="1"/>
</dbReference>
<dbReference type="InterPro" id="IPR017853">
    <property type="entry name" value="GH"/>
</dbReference>
<comment type="function">
    <text evidence="1">Alpha-L-fucosidase is responsible for hydrolyzing the alpha-1,6-linked fucose joined to the reducing-end N-acetylglucosamine of the carbohydrate moieties of glycoproteins.</text>
</comment>
<dbReference type="InterPro" id="IPR031919">
    <property type="entry name" value="Fucosidase_C"/>
</dbReference>
<evidence type="ECO:0000259" key="8">
    <source>
        <dbReference type="Pfam" id="PF16757"/>
    </source>
</evidence>
<dbReference type="Proteomes" id="UP000199800">
    <property type="component" value="Unassembled WGS sequence"/>
</dbReference>
<dbReference type="PANTHER" id="PTHR10030">
    <property type="entry name" value="ALPHA-L-FUCOSIDASE"/>
    <property type="match status" value="1"/>
</dbReference>
<dbReference type="PRINTS" id="PR00741">
    <property type="entry name" value="GLHYDRLASE29"/>
</dbReference>
<feature type="domain" description="Alpha-L-fucosidase C-terminal" evidence="8">
    <location>
        <begin position="404"/>
        <end position="476"/>
    </location>
</feature>
<evidence type="ECO:0000259" key="7">
    <source>
        <dbReference type="Pfam" id="PF01120"/>
    </source>
</evidence>
<evidence type="ECO:0000256" key="1">
    <source>
        <dbReference type="ARBA" id="ARBA00004071"/>
    </source>
</evidence>
<dbReference type="EC" id="3.2.1.51" evidence="3"/>
<reference evidence="9 10" key="1">
    <citation type="submission" date="2016-10" db="EMBL/GenBank/DDBJ databases">
        <authorList>
            <person name="de Groot N.N."/>
        </authorList>
    </citation>
    <scope>NUCLEOTIDE SEQUENCE [LARGE SCALE GENOMIC DNA]</scope>
    <source>
        <strain evidence="9 10">DSM 1801</strain>
    </source>
</reference>
<dbReference type="RefSeq" id="WP_092477852.1">
    <property type="nucleotide sequence ID" value="NZ_FOHN01000011.1"/>
</dbReference>
<dbReference type="FunFam" id="3.20.20.80:FF:000158">
    <property type="entry name" value="Exported alpha-L-fucosidase"/>
    <property type="match status" value="1"/>
</dbReference>
<evidence type="ECO:0000256" key="6">
    <source>
        <dbReference type="ARBA" id="ARBA00023295"/>
    </source>
</evidence>
<dbReference type="Gene3D" id="3.20.20.80">
    <property type="entry name" value="Glycosidases"/>
    <property type="match status" value="1"/>
</dbReference>
<evidence type="ECO:0000256" key="2">
    <source>
        <dbReference type="ARBA" id="ARBA00007951"/>
    </source>
</evidence>
<proteinExistence type="inferred from homology"/>